<evidence type="ECO:0000313" key="15">
    <source>
        <dbReference type="Proteomes" id="UP000694915"/>
    </source>
</evidence>
<reference evidence="16" key="1">
    <citation type="submission" date="2025-08" db="UniProtKB">
        <authorList>
            <consortium name="RefSeq"/>
        </authorList>
    </citation>
    <scope>IDENTIFICATION</scope>
</reference>
<evidence type="ECO:0000256" key="8">
    <source>
        <dbReference type="ARBA" id="ARBA00023242"/>
    </source>
</evidence>
<evidence type="ECO:0000313" key="16">
    <source>
        <dbReference type="RefSeq" id="XP_026633379.1"/>
    </source>
</evidence>
<dbReference type="PANTHER" id="PTHR16466:SF6">
    <property type="entry name" value="TELOMERIC REPEAT-BINDING FACTOR 2-INTERACTING PROTEIN 1"/>
    <property type="match status" value="1"/>
</dbReference>
<dbReference type="InterPro" id="IPR038104">
    <property type="entry name" value="Rap1_C_sf"/>
</dbReference>
<evidence type="ECO:0000256" key="7">
    <source>
        <dbReference type="ARBA" id="ARBA00023163"/>
    </source>
</evidence>
<dbReference type="PANTHER" id="PTHR16466">
    <property type="entry name" value="TELOMERE REPEAT-BINDING FACTOR 2-INTERACTING PROTEIN 1"/>
    <property type="match status" value="1"/>
</dbReference>
<accession>A0ABM1TUG7</accession>
<protein>
    <recommendedName>
        <fullName evidence="2 10">Telomeric repeat-binding factor 2-interacting protein 1</fullName>
        <shortName evidence="10">TERF2-interacting telomeric protein 1</shortName>
    </recommendedName>
    <alternativeName>
        <fullName evidence="9 10">Repressor/activator protein 1 homolog</fullName>
    </alternativeName>
</protein>
<evidence type="ECO:0000259" key="13">
    <source>
        <dbReference type="Pfam" id="PF11626"/>
    </source>
</evidence>
<organism evidence="15 16">
    <name type="scientific">Microtus ochrogaster</name>
    <name type="common">Prairie vole</name>
    <dbReference type="NCBI Taxonomy" id="79684"/>
    <lineage>
        <taxon>Eukaryota</taxon>
        <taxon>Metazoa</taxon>
        <taxon>Chordata</taxon>
        <taxon>Craniata</taxon>
        <taxon>Vertebrata</taxon>
        <taxon>Euteleostomi</taxon>
        <taxon>Mammalia</taxon>
        <taxon>Eutheria</taxon>
        <taxon>Euarchontoglires</taxon>
        <taxon>Glires</taxon>
        <taxon>Rodentia</taxon>
        <taxon>Myomorpha</taxon>
        <taxon>Muroidea</taxon>
        <taxon>Cricetidae</taxon>
        <taxon>Arvicolinae</taxon>
        <taxon>Microtus</taxon>
    </lineage>
</organism>
<dbReference type="InterPro" id="IPR009057">
    <property type="entry name" value="Homeodomain-like_sf"/>
</dbReference>
<feature type="domain" description="BRCT" evidence="14">
    <location>
        <begin position="20"/>
        <end position="100"/>
    </location>
</feature>
<name>A0ABM1TUG7_MICOH</name>
<comment type="function">
    <text evidence="10">Acts both as a regulator of telomere function and as a transcription regulator. Involved in the regulation of telomere length and protection as a component of the shelterin complex (telosome). Does not bind DNA directly: recruited to telomeric double-stranded 5'-TTAGGG-3' repeats via its interaction with terf2. Independently of its function in telomeres, also acts as a transcription regulator: recruited to extratelomeric 5'-TTAGGG-3' sites via its association with terf2 or other factors, and regulates gene expression.</text>
</comment>
<comment type="subunit">
    <text evidence="10">Homodimer.</text>
</comment>
<dbReference type="InterPro" id="IPR039595">
    <property type="entry name" value="TE2IP/Rap1"/>
</dbReference>
<evidence type="ECO:0000256" key="3">
    <source>
        <dbReference type="ARBA" id="ARBA00022454"/>
    </source>
</evidence>
<evidence type="ECO:0000256" key="11">
    <source>
        <dbReference type="SAM" id="MobiDB-lite"/>
    </source>
</evidence>
<keyword evidence="4 10" id="KW-0779">Telomere</keyword>
<proteinExistence type="inferred from homology"/>
<feature type="domain" description="TRF2-interacting telomeric protein/Rap1 C-terminal" evidence="13">
    <location>
        <begin position="327"/>
        <end position="402"/>
    </location>
</feature>
<dbReference type="GeneID" id="101993196"/>
<dbReference type="Pfam" id="PF11626">
    <property type="entry name" value="Rap1_C"/>
    <property type="match status" value="1"/>
</dbReference>
<dbReference type="Pfam" id="PF16589">
    <property type="entry name" value="BRCT_2"/>
    <property type="match status" value="1"/>
</dbReference>
<dbReference type="InterPro" id="IPR015010">
    <property type="entry name" value="TERF2IP_Myb"/>
</dbReference>
<keyword evidence="7 10" id="KW-0804">Transcription</keyword>
<keyword evidence="8 10" id="KW-0539">Nucleus</keyword>
<dbReference type="Proteomes" id="UP000694915">
    <property type="component" value="Chromosome 4"/>
</dbReference>
<evidence type="ECO:0000256" key="4">
    <source>
        <dbReference type="ARBA" id="ARBA00022895"/>
    </source>
</evidence>
<evidence type="ECO:0000256" key="1">
    <source>
        <dbReference type="ARBA" id="ARBA00010467"/>
    </source>
</evidence>
<dbReference type="SUPFAM" id="SSF46689">
    <property type="entry name" value="Homeodomain-like"/>
    <property type="match status" value="1"/>
</dbReference>
<dbReference type="Pfam" id="PF08914">
    <property type="entry name" value="Myb_Rap1"/>
    <property type="match status" value="1"/>
</dbReference>
<keyword evidence="5 10" id="KW-0805">Transcription regulation</keyword>
<keyword evidence="15" id="KW-1185">Reference proteome</keyword>
<dbReference type="InterPro" id="IPR021661">
    <property type="entry name" value="Rap1_C"/>
</dbReference>
<evidence type="ECO:0000256" key="6">
    <source>
        <dbReference type="ARBA" id="ARBA00023159"/>
    </source>
</evidence>
<evidence type="ECO:0000256" key="10">
    <source>
        <dbReference type="RuleBase" id="RU367107"/>
    </source>
</evidence>
<evidence type="ECO:0000256" key="5">
    <source>
        <dbReference type="ARBA" id="ARBA00023015"/>
    </source>
</evidence>
<dbReference type="Gene3D" id="1.10.10.60">
    <property type="entry name" value="Homeodomain-like"/>
    <property type="match status" value="1"/>
</dbReference>
<dbReference type="Gene3D" id="3.40.50.10190">
    <property type="entry name" value="BRCT domain"/>
    <property type="match status" value="1"/>
</dbReference>
<gene>
    <name evidence="16" type="primary">Terf2ip</name>
</gene>
<comment type="similarity">
    <text evidence="1 10">Belongs to the RAP1 family.</text>
</comment>
<dbReference type="CDD" id="cd11655">
    <property type="entry name" value="rap1_myb-like"/>
    <property type="match status" value="1"/>
</dbReference>
<dbReference type="InterPro" id="IPR036420">
    <property type="entry name" value="BRCT_dom_sf"/>
</dbReference>
<evidence type="ECO:0000259" key="14">
    <source>
        <dbReference type="Pfam" id="PF16589"/>
    </source>
</evidence>
<keyword evidence="6 10" id="KW-0010">Activator</keyword>
<dbReference type="InterPro" id="IPR001357">
    <property type="entry name" value="BRCT_dom"/>
</dbReference>
<feature type="region of interest" description="Disordered" evidence="11">
    <location>
        <begin position="283"/>
        <end position="314"/>
    </location>
</feature>
<feature type="compositionally biased region" description="Acidic residues" evidence="11">
    <location>
        <begin position="287"/>
        <end position="308"/>
    </location>
</feature>
<keyword evidence="3 10" id="KW-0158">Chromosome</keyword>
<feature type="domain" description="TERF2-interacting telomeric protein 1 Myb" evidence="12">
    <location>
        <begin position="133"/>
        <end position="192"/>
    </location>
</feature>
<evidence type="ECO:0000256" key="2">
    <source>
        <dbReference type="ARBA" id="ARBA00017805"/>
    </source>
</evidence>
<feature type="region of interest" description="Disordered" evidence="11">
    <location>
        <begin position="105"/>
        <end position="126"/>
    </location>
</feature>
<dbReference type="RefSeq" id="XP_026633379.1">
    <property type="nucleotide sequence ID" value="XM_026777578.1"/>
</dbReference>
<dbReference type="Gene3D" id="1.10.10.2170">
    <property type="match status" value="1"/>
</dbReference>
<comment type="subcellular location">
    <subcellularLocation>
        <location evidence="10">Nucleus</location>
    </subcellularLocation>
    <subcellularLocation>
        <location evidence="10">Chromosome</location>
        <location evidence="10">Telomere</location>
    </subcellularLocation>
</comment>
<sequence>MAEAMDLGKDPNGPTHSSTLFVRGDGSAMSFYVRPSPAKRRLSTLILHGGGTVCRVQEPGAVLLAQPGEALAEASGDFISTQYILDCVERNERLELEAYRLGLSEQAPDTKPGASTEGSAELEPQPLTGRIAYTHADDVAILTYVKENARSPNSVTGNALWKAMEKSALTQHSWQSLKDRYLKHLRGQGHKYLLGDAPVSPSSQKLKRKAEQDPEAADSGGEAFTSGDRGLGSLSISGCFWRHWHSSTPPLLRSGYEGEYVQRYLEETRLNQAVGESPDFEIHITMCDDDPPTPEEDSETQPDEEEEEPKVSTQEVGAAIKIIRQLMEKFKLDLSTVTQAFLKNSGELEATSSFLESGKRSDGYPIWSRQDDLDLQKDDEDTRNALIKKFGAQNVARRIEFRKK</sequence>
<evidence type="ECO:0000256" key="9">
    <source>
        <dbReference type="ARBA" id="ARBA00032471"/>
    </source>
</evidence>
<feature type="region of interest" description="Disordered" evidence="11">
    <location>
        <begin position="193"/>
        <end position="228"/>
    </location>
</feature>
<evidence type="ECO:0000259" key="12">
    <source>
        <dbReference type="Pfam" id="PF08914"/>
    </source>
</evidence>